<dbReference type="RefSeq" id="WP_157959460.1">
    <property type="nucleotide sequence ID" value="NZ_LS483254.1"/>
</dbReference>
<dbReference type="InterPro" id="IPR036866">
    <property type="entry name" value="RibonucZ/Hydroxyglut_hydro"/>
</dbReference>
<organism evidence="2 3">
    <name type="scientific">Candidatus Bipolaricaulis anaerobius</name>
    <dbReference type="NCBI Taxonomy" id="2026885"/>
    <lineage>
        <taxon>Bacteria</taxon>
        <taxon>Candidatus Bipolaricaulota</taxon>
        <taxon>Candidatus Bipolaricaulia</taxon>
        <taxon>Candidatus Bipolaricaulales</taxon>
        <taxon>Candidatus Bipolaricaulaceae</taxon>
        <taxon>Candidatus Bipolaricaulis</taxon>
    </lineage>
</organism>
<dbReference type="SUPFAM" id="SSF56281">
    <property type="entry name" value="Metallo-hydrolase/oxidoreductase"/>
    <property type="match status" value="1"/>
</dbReference>
<gene>
    <name evidence="2" type="ORF">BARAN1_0857</name>
</gene>
<protein>
    <submittedName>
        <fullName evidence="2">Ribonuclease Z</fullName>
    </submittedName>
</protein>
<dbReference type="Gene3D" id="3.60.15.10">
    <property type="entry name" value="Ribonuclease Z/Hydroxyacylglutathione hydrolase-like"/>
    <property type="match status" value="1"/>
</dbReference>
<sequence>MKAILYSKALYSTWIYYAPDRILFDCGEGVSSCLENRVFAIKHVFLSHGHADHISGLMSLINIRNNAMGDHEKELRIHYPAGSHFVSELIHYFARTNRNLQYDLEWIPLQAGDRVTLLAGRMPRFIEAFGTIHARGEPSLGYNVCEVRRRLRPEFRDLAQEEIVALVRAGKRDEISEEYTQYLISYGGDSVPLNPTSVRGTEVLCHEATFLAEEDRKEYKHATLWEAVEVARKAEVEKELIVYHLSSRYRGELTAVAREIEGMGLPFKVRLIPPGELVEIE</sequence>
<dbReference type="InterPro" id="IPR001279">
    <property type="entry name" value="Metallo-B-lactamas"/>
</dbReference>
<keyword evidence="3" id="KW-1185">Reference proteome</keyword>
<dbReference type="EMBL" id="LS483254">
    <property type="protein sequence ID" value="SQD92881.1"/>
    <property type="molecule type" value="Genomic_DNA"/>
</dbReference>
<evidence type="ECO:0000313" key="2">
    <source>
        <dbReference type="EMBL" id="SQD92881.1"/>
    </source>
</evidence>
<dbReference type="OrthoDB" id="928739at2"/>
<evidence type="ECO:0000259" key="1">
    <source>
        <dbReference type="Pfam" id="PF12706"/>
    </source>
</evidence>
<accession>A0A2X3KJQ6</accession>
<dbReference type="PANTHER" id="PTHR46504">
    <property type="entry name" value="TRNASE Z TRZ1"/>
    <property type="match status" value="1"/>
</dbReference>
<dbReference type="Proteomes" id="UP000249818">
    <property type="component" value="Chromosome BARAN1"/>
</dbReference>
<dbReference type="PANTHER" id="PTHR46504:SF2">
    <property type="entry name" value="TRNASE Z TRZ1"/>
    <property type="match status" value="1"/>
</dbReference>
<dbReference type="KEGG" id="bana:BARAN1_0857"/>
<proteinExistence type="predicted"/>
<reference evidence="3" key="1">
    <citation type="submission" date="2018-05" db="EMBL/GenBank/DDBJ databases">
        <authorList>
            <person name="Hao L."/>
        </authorList>
    </citation>
    <scope>NUCLEOTIDE SEQUENCE [LARGE SCALE GENOMIC DNA]</scope>
</reference>
<name>A0A2X3KJQ6_9BACT</name>
<dbReference type="Pfam" id="PF12706">
    <property type="entry name" value="Lactamase_B_2"/>
    <property type="match status" value="1"/>
</dbReference>
<evidence type="ECO:0000313" key="3">
    <source>
        <dbReference type="Proteomes" id="UP000249818"/>
    </source>
</evidence>
<feature type="domain" description="Metallo-beta-lactamase" evidence="1">
    <location>
        <begin position="21"/>
        <end position="243"/>
    </location>
</feature>
<dbReference type="AlphaFoldDB" id="A0A2X3KJQ6"/>